<dbReference type="Pfam" id="PF00119">
    <property type="entry name" value="ATP-synt_A"/>
    <property type="match status" value="1"/>
</dbReference>
<dbReference type="SUPFAM" id="SSF81336">
    <property type="entry name" value="F1F0 ATP synthase subunit A"/>
    <property type="match status" value="1"/>
</dbReference>
<comment type="similarity">
    <text evidence="2 11 12">Belongs to the ATPase A chain family.</text>
</comment>
<feature type="transmembrane region" description="Helical" evidence="11">
    <location>
        <begin position="109"/>
        <end position="131"/>
    </location>
</feature>
<evidence type="ECO:0000256" key="12">
    <source>
        <dbReference type="RuleBase" id="RU000483"/>
    </source>
</evidence>
<comment type="function">
    <text evidence="11 12">Key component of the proton channel; it plays a direct role in the translocation of protons across the membrane.</text>
</comment>
<evidence type="ECO:0000313" key="14">
    <source>
        <dbReference type="Proteomes" id="UP000563523"/>
    </source>
</evidence>
<evidence type="ECO:0000256" key="5">
    <source>
        <dbReference type="ARBA" id="ARBA00022692"/>
    </source>
</evidence>
<dbReference type="PANTHER" id="PTHR42823">
    <property type="entry name" value="ATP SYNTHASE SUBUNIT A, CHLOROPLASTIC"/>
    <property type="match status" value="1"/>
</dbReference>
<dbReference type="Gene3D" id="1.20.120.220">
    <property type="entry name" value="ATP synthase, F0 complex, subunit A"/>
    <property type="match status" value="1"/>
</dbReference>
<evidence type="ECO:0000256" key="2">
    <source>
        <dbReference type="ARBA" id="ARBA00006810"/>
    </source>
</evidence>
<dbReference type="AlphaFoldDB" id="A0A850R472"/>
<evidence type="ECO:0000256" key="4">
    <source>
        <dbReference type="ARBA" id="ARBA00022547"/>
    </source>
</evidence>
<dbReference type="RefSeq" id="WP_176942101.1">
    <property type="nucleotide sequence ID" value="NZ_JABZEC010000001.1"/>
</dbReference>
<evidence type="ECO:0000256" key="11">
    <source>
        <dbReference type="HAMAP-Rule" id="MF_01393"/>
    </source>
</evidence>
<comment type="caution">
    <text evidence="13">The sequence shown here is derived from an EMBL/GenBank/DDBJ whole genome shotgun (WGS) entry which is preliminary data.</text>
</comment>
<keyword evidence="4 11" id="KW-0138">CF(0)</keyword>
<evidence type="ECO:0000256" key="8">
    <source>
        <dbReference type="ARBA" id="ARBA00023065"/>
    </source>
</evidence>
<dbReference type="Proteomes" id="UP000563523">
    <property type="component" value="Unassembled WGS sequence"/>
</dbReference>
<keyword evidence="7 11" id="KW-1133">Transmembrane helix</keyword>
<evidence type="ECO:0000313" key="13">
    <source>
        <dbReference type="EMBL" id="NVY95637.1"/>
    </source>
</evidence>
<dbReference type="InterPro" id="IPR035908">
    <property type="entry name" value="F0_ATP_A_sf"/>
</dbReference>
<dbReference type="PANTHER" id="PTHR42823:SF3">
    <property type="entry name" value="ATP SYNTHASE SUBUNIT A, CHLOROPLASTIC"/>
    <property type="match status" value="1"/>
</dbReference>
<dbReference type="GO" id="GO:0005886">
    <property type="term" value="C:plasma membrane"/>
    <property type="evidence" value="ECO:0007669"/>
    <property type="project" value="UniProtKB-SubCell"/>
</dbReference>
<keyword evidence="11" id="KW-1003">Cell membrane</keyword>
<feature type="transmembrane region" description="Helical" evidence="11">
    <location>
        <begin position="186"/>
        <end position="217"/>
    </location>
</feature>
<evidence type="ECO:0000256" key="3">
    <source>
        <dbReference type="ARBA" id="ARBA00022448"/>
    </source>
</evidence>
<name>A0A850R472_9LACO</name>
<evidence type="ECO:0000256" key="9">
    <source>
        <dbReference type="ARBA" id="ARBA00023136"/>
    </source>
</evidence>
<dbReference type="HAMAP" id="MF_01393">
    <property type="entry name" value="ATP_synth_a_bact"/>
    <property type="match status" value="1"/>
</dbReference>
<reference evidence="13 14" key="1">
    <citation type="submission" date="2020-06" db="EMBL/GenBank/DDBJ databases">
        <authorList>
            <person name="Kang J."/>
        </authorList>
    </citation>
    <scope>NUCLEOTIDE SEQUENCE [LARGE SCALE GENOMIC DNA]</scope>
    <source>
        <strain evidence="13 14">DCY120</strain>
    </source>
</reference>
<dbReference type="GO" id="GO:0046933">
    <property type="term" value="F:proton-transporting ATP synthase activity, rotational mechanism"/>
    <property type="evidence" value="ECO:0007669"/>
    <property type="project" value="UniProtKB-UniRule"/>
</dbReference>
<feature type="transmembrane region" description="Helical" evidence="11">
    <location>
        <begin position="6"/>
        <end position="31"/>
    </location>
</feature>
<dbReference type="PROSITE" id="PS00449">
    <property type="entry name" value="ATPASE_A"/>
    <property type="match status" value="1"/>
</dbReference>
<evidence type="ECO:0000256" key="6">
    <source>
        <dbReference type="ARBA" id="ARBA00022781"/>
    </source>
</evidence>
<dbReference type="InterPro" id="IPR045082">
    <property type="entry name" value="ATP_syn_F0_a_bact/chloroplast"/>
</dbReference>
<accession>A0A850R472</accession>
<dbReference type="CDD" id="cd00310">
    <property type="entry name" value="ATP-synt_Fo_a_6"/>
    <property type="match status" value="1"/>
</dbReference>
<dbReference type="PRINTS" id="PR00123">
    <property type="entry name" value="ATPASEA"/>
</dbReference>
<dbReference type="GO" id="GO:0042777">
    <property type="term" value="P:proton motive force-driven plasma membrane ATP synthesis"/>
    <property type="evidence" value="ECO:0007669"/>
    <property type="project" value="TreeGrafter"/>
</dbReference>
<keyword evidence="14" id="KW-1185">Reference proteome</keyword>
<gene>
    <name evidence="11 13" type="primary">atpB</name>
    <name evidence="13" type="ORF">HU830_00240</name>
</gene>
<evidence type="ECO:0000256" key="1">
    <source>
        <dbReference type="ARBA" id="ARBA00004141"/>
    </source>
</evidence>
<dbReference type="NCBIfam" id="TIGR01131">
    <property type="entry name" value="ATP_synt_6_or_A"/>
    <property type="match status" value="1"/>
</dbReference>
<evidence type="ECO:0000256" key="7">
    <source>
        <dbReference type="ARBA" id="ARBA00022989"/>
    </source>
</evidence>
<keyword evidence="10 11" id="KW-0066">ATP synthesis</keyword>
<dbReference type="InterPro" id="IPR000568">
    <property type="entry name" value="ATP_synth_F0_asu"/>
</dbReference>
<dbReference type="NCBIfam" id="NF004479">
    <property type="entry name" value="PRK05815.1-4"/>
    <property type="match status" value="1"/>
</dbReference>
<proteinExistence type="inferred from homology"/>
<feature type="transmembrane region" description="Helical" evidence="11">
    <location>
        <begin position="70"/>
        <end position="89"/>
    </location>
</feature>
<keyword evidence="5 11" id="KW-0812">Transmembrane</keyword>
<dbReference type="EMBL" id="JABZEC010000001">
    <property type="protein sequence ID" value="NVY95637.1"/>
    <property type="molecule type" value="Genomic_DNA"/>
</dbReference>
<protein>
    <recommendedName>
        <fullName evidence="11 12">ATP synthase subunit a</fullName>
    </recommendedName>
    <alternativeName>
        <fullName evidence="11">ATP synthase F0 sector subunit a</fullName>
    </alternativeName>
    <alternativeName>
        <fullName evidence="11">F-ATPase subunit 6</fullName>
    </alternativeName>
</protein>
<comment type="subcellular location">
    <subcellularLocation>
        <location evidence="11 12">Cell membrane</location>
        <topology evidence="11 12">Multi-pass membrane protein</topology>
    </subcellularLocation>
    <subcellularLocation>
        <location evidence="1">Membrane</location>
        <topology evidence="1">Multi-pass membrane protein</topology>
    </subcellularLocation>
</comment>
<keyword evidence="9 11" id="KW-0472">Membrane</keyword>
<keyword evidence="6 11" id="KW-0375">Hydrogen ion transport</keyword>
<organism evidence="13 14">
    <name type="scientific">Bombilactobacillus apium</name>
    <dbReference type="NCBI Taxonomy" id="2675299"/>
    <lineage>
        <taxon>Bacteria</taxon>
        <taxon>Bacillati</taxon>
        <taxon>Bacillota</taxon>
        <taxon>Bacilli</taxon>
        <taxon>Lactobacillales</taxon>
        <taxon>Lactobacillaceae</taxon>
        <taxon>Bombilactobacillus</taxon>
    </lineage>
</organism>
<keyword evidence="8 11" id="KW-0406">Ion transport</keyword>
<dbReference type="InterPro" id="IPR023011">
    <property type="entry name" value="ATP_synth_F0_asu_AS"/>
</dbReference>
<evidence type="ECO:0000256" key="10">
    <source>
        <dbReference type="ARBA" id="ARBA00023310"/>
    </source>
</evidence>
<keyword evidence="3 11" id="KW-0813">Transport</keyword>
<dbReference type="GO" id="GO:0045259">
    <property type="term" value="C:proton-transporting ATP synthase complex"/>
    <property type="evidence" value="ECO:0007669"/>
    <property type="project" value="UniProtKB-KW"/>
</dbReference>
<sequence length="231" mass="25856">MVSVGGLTFNIANCLSALVTAIIVFVFFFALSRKIELRPGKAQNFLEWIVDFTNGIVKSFIPNRQEAEPFMLYAFVLFAFIFVSNQLGLIFEIAAGGQTFIKSPTSDPIVTMTLATITLVLSHFFSVQKYGFKKYLVNYTKPVGFLLPINILEEFTNFLTLALRLYGNIYSGEVLLDLIVKMSHSFGWVSFVGVMPISMVWQGFSVFIGAIQAYVFVTLSSVYISHKVVTE</sequence>